<dbReference type="SMART" id="SM00800">
    <property type="entry name" value="uDENN"/>
    <property type="match status" value="1"/>
</dbReference>
<keyword evidence="17" id="KW-0808">Transferase</keyword>
<organism evidence="16 17">
    <name type="scientific">Zalophus californianus</name>
    <name type="common">California sealion</name>
    <dbReference type="NCBI Taxonomy" id="9704"/>
    <lineage>
        <taxon>Eukaryota</taxon>
        <taxon>Metazoa</taxon>
        <taxon>Chordata</taxon>
        <taxon>Craniata</taxon>
        <taxon>Vertebrata</taxon>
        <taxon>Euteleostomi</taxon>
        <taxon>Mammalia</taxon>
        <taxon>Eutheria</taxon>
        <taxon>Laurasiatheria</taxon>
        <taxon>Carnivora</taxon>
        <taxon>Caniformia</taxon>
        <taxon>Pinnipedia</taxon>
        <taxon>Otariidae</taxon>
        <taxon>Zalophus</taxon>
    </lineage>
</organism>
<evidence type="ECO:0000256" key="2">
    <source>
        <dbReference type="ARBA" id="ARBA00004496"/>
    </source>
</evidence>
<keyword evidence="5" id="KW-1003">Cell membrane</keyword>
<evidence type="ECO:0000256" key="10">
    <source>
        <dbReference type="ARBA" id="ARBA00060181"/>
    </source>
</evidence>
<evidence type="ECO:0000313" key="17">
    <source>
        <dbReference type="RefSeq" id="XP_035578520.1"/>
    </source>
</evidence>
<feature type="compositionally biased region" description="Low complexity" evidence="14">
    <location>
        <begin position="827"/>
        <end position="840"/>
    </location>
</feature>
<feature type="region of interest" description="Disordered" evidence="14">
    <location>
        <begin position="1031"/>
        <end position="1089"/>
    </location>
</feature>
<comment type="function">
    <text evidence="10">Guanyl-nucleotide exchange factor that regulates small GTPases of the Rab family. Converts GDP-bound inactive form of RAB27A and RAB27B to the GTP-bound active forms. Converts GDP-bound inactive form of RAB3A, RAB3C and RAB3D to the GTP-bound active forms, GTPases involved in synaptic vesicle exocytosis and vesicle secretion. Plays a role in synaptic vesicle formation and in vesicle trafficking at the neuromuscular junction. Involved in up-regulating a post-docking step of synaptic exocytosis in central synapses. Probably by binding to the motor proteins KIF1B and KIF1A, mediates motor-dependent transport of GTP-RAB3A-positive vesicles to the presynaptic nerve terminals. Plays a role in TNFA-mediated activation of the MAPK pathway, including ERK1/2. May link TNFRSF1A with MAP kinase activation. May be involved in the regulation of TNFA-induced apoptosis.</text>
</comment>
<dbReference type="InterPro" id="IPR001194">
    <property type="entry name" value="cDENN_dom"/>
</dbReference>
<evidence type="ECO:0000256" key="14">
    <source>
        <dbReference type="SAM" id="MobiDB-lite"/>
    </source>
</evidence>
<dbReference type="SMART" id="SM00801">
    <property type="entry name" value="dDENN"/>
    <property type="match status" value="1"/>
</dbReference>
<evidence type="ECO:0000256" key="1">
    <source>
        <dbReference type="ARBA" id="ARBA00004236"/>
    </source>
</evidence>
<dbReference type="GeneID" id="113913858"/>
<dbReference type="InterPro" id="IPR056574">
    <property type="entry name" value="Death_MADD"/>
</dbReference>
<keyword evidence="9" id="KW-0472">Membrane</keyword>
<evidence type="ECO:0000256" key="12">
    <source>
        <dbReference type="ARBA" id="ARBA00079552"/>
    </source>
</evidence>
<evidence type="ECO:0000256" key="7">
    <source>
        <dbReference type="ARBA" id="ARBA00022658"/>
    </source>
</evidence>
<dbReference type="RefSeq" id="XP_035578520.1">
    <property type="nucleotide sequence ID" value="XM_035722627.1"/>
</dbReference>
<feature type="region of interest" description="Disordered" evidence="14">
    <location>
        <begin position="872"/>
        <end position="921"/>
    </location>
</feature>
<evidence type="ECO:0000256" key="4">
    <source>
        <dbReference type="ARBA" id="ARBA00017868"/>
    </source>
</evidence>
<feature type="compositionally biased region" description="Polar residues" evidence="14">
    <location>
        <begin position="690"/>
        <end position="699"/>
    </location>
</feature>
<dbReference type="PROSITE" id="PS50211">
    <property type="entry name" value="DENN"/>
    <property type="match status" value="1"/>
</dbReference>
<feature type="compositionally biased region" description="Acidic residues" evidence="14">
    <location>
        <begin position="615"/>
        <end position="630"/>
    </location>
</feature>
<feature type="region of interest" description="Disordered" evidence="14">
    <location>
        <begin position="1114"/>
        <end position="1201"/>
    </location>
</feature>
<feature type="compositionally biased region" description="Low complexity" evidence="14">
    <location>
        <begin position="1152"/>
        <end position="1163"/>
    </location>
</feature>
<feature type="compositionally biased region" description="Polar residues" evidence="14">
    <location>
        <begin position="912"/>
        <end position="921"/>
    </location>
</feature>
<evidence type="ECO:0000256" key="6">
    <source>
        <dbReference type="ARBA" id="ARBA00022490"/>
    </source>
</evidence>
<dbReference type="Pfam" id="PF25328">
    <property type="entry name" value="PH_MADD"/>
    <property type="match status" value="1"/>
</dbReference>
<dbReference type="GO" id="GO:0042981">
    <property type="term" value="P:regulation of apoptotic process"/>
    <property type="evidence" value="ECO:0007669"/>
    <property type="project" value="TreeGrafter"/>
</dbReference>
<dbReference type="CTD" id="8567"/>
<dbReference type="InterPro" id="IPR005113">
    <property type="entry name" value="uDENN_dom"/>
</dbReference>
<comment type="subcellular location">
    <subcellularLocation>
        <location evidence="1">Cell membrane</location>
    </subcellularLocation>
    <subcellularLocation>
        <location evidence="2">Cytoplasm</location>
    </subcellularLocation>
</comment>
<feature type="compositionally biased region" description="Basic and acidic residues" evidence="14">
    <location>
        <begin position="108"/>
        <end position="122"/>
    </location>
</feature>
<dbReference type="InterPro" id="IPR043153">
    <property type="entry name" value="DENN_C"/>
</dbReference>
<dbReference type="PANTHER" id="PTHR13008">
    <property type="entry name" value="MAP-KINASE ACTIVATING DEATH DOMAIN PROTEIN MADD /DENN/AEX-3 C.ELEGANS"/>
    <property type="match status" value="1"/>
</dbReference>
<evidence type="ECO:0000256" key="8">
    <source>
        <dbReference type="ARBA" id="ARBA00022703"/>
    </source>
</evidence>
<evidence type="ECO:0000256" key="13">
    <source>
        <dbReference type="ARBA" id="ARBA00081633"/>
    </source>
</evidence>
<evidence type="ECO:0000256" key="5">
    <source>
        <dbReference type="ARBA" id="ARBA00022475"/>
    </source>
</evidence>
<feature type="compositionally biased region" description="Polar residues" evidence="14">
    <location>
        <begin position="1120"/>
        <end position="1135"/>
    </location>
</feature>
<evidence type="ECO:0000256" key="3">
    <source>
        <dbReference type="ARBA" id="ARBA00005978"/>
    </source>
</evidence>
<sequence length="1584" mass="175765">MVQKKKLCPRLLDYLVIVGARHPSSDSVAQTPELLRRYPLEDHAEFPLPPDVVFFCQPEGCLSVRQRRMSLRDDTSFVFTLTDKDTGVTRYGICVNFYRSFQKRIPKEKGEGGAGSRGKEGPRATCASEEVGTETSESGMSLQPPTADAAPDVNQSPRGKPRAKAGSRSRNSTLTSLCVLSHYPFFSTFRECLYTLKRLVDCCSERLLGKKLGIPRGIQRDTMWRIFTGSLLVEEKSSALLHDLREIEAWIYRLLRSPVPVSGQKRVDIEVLPQELQQALTFALPDPSRFTLVDFPLHLPLELLGVDACLQVLTCILLEHKVVLQSRDYNALSMSVMAFVAMIYPLEYMFPVIPLLPTCMASAEQLLLAPTPYIIGVPASFFLYKLDFRMPDDAWLVDLDSNRVIAPTNAEVLPTLPEPESLELKKHLKQALASMSLNTQPILNLEKFHEGQEIPLLLGRPSNDLQSTPSTEFNPLIYGNDVDSVDVATRVAMVRFFNSPNVLQGFQMHTRTLRLFPRPVVAFQAGSFLASRPRQTPFAEKLARTQAVEYFGEWILNPTNYAFQRIHNNMFDPALIGDKPKWYAHQLQPIHYRVYDSNSQLAEALSVPPERDSDSDPTDDSGSDSMDYDDSSSSYSSLGDFVSEMMKCDINGDTPNVDPLTHAALGDASEVEIDELQNQKESEEPGPDGENSQENLPLRSSSSTTTSSSPSMGIHGATSEPADSTGVDDKAAGGVSKSLPTVPPSTGKSNADRRQTEIGEGSVRQRTYDNPYFEPQYGLPPEEDDDEQGESYTPRFSQHVNGSRAQKLLRPNSLKLASDSDAESDSRASSPTSTVSNNSTEGFGGIMSFASSLYRNHSTSFSLSNLTLPTKSAREKTTPFPSLKGNRRALVDQKSSVIKHSPTVKREPPSPQGRSSNSSENQQFLKEVVHSVLDGQGVGWLNMKKVRRLLESEQLRVFVLSKLNRTVQSEDDARQDAIPDVEISRKVYKGMLDLLKCTVLSLEQSYAHAGLGGMASIFGLLEIAQTHYYSKEPDKRKRSPTESVHTPVGKDPGLAGRGAPKATAQLRVPQLGPRAPSAAGKGPKELDTRSLKEENFVASVGPEVIKPVFDLRETDEKKSQISADSGVSLTSGSQRTDADSVIGVSPAVMIRSSSQDSEVSNSSGETLGADSDLSSNAGDGPGGEGSAHLASSRGTLSDSEIETNSATSTIFGKAHNLKPSVKEKLVGSPVRSSEDVSQRVYLYEGLLGKERSTLWDQMQFWEDAFLDAVMLEREGMGMDQGPQEMIDRYLSLGEHDRKRLEDDEDRLLATLLHNLISYMLLMKVNKNDIRKKVRRLMGKSHIGLVYSQQINEVLDQLANLNGRDLCIRSSGSRHMKKQTFVVHAGTDTNGDIFFMEVCDDCVVLRSNLGTVHERWWYEKLINMTYCPKTKVLCLWRRNGSETQLNKFYTKKCRELYYCVKDSMERAAARQQSIKPGPELGGEFPVQDMKTGEGGLLQVTLEGINLKFMHNQVFIELNHIKKCNTVRGVFVLEEFVPEIKEVVSHKYKTPMAHEICYSVLCLFSYVAAVRSSEEDLRTPPRPVSS</sequence>
<keyword evidence="6" id="KW-0963">Cytoplasm</keyword>
<feature type="region of interest" description="Disordered" evidence="14">
    <location>
        <begin position="108"/>
        <end position="168"/>
    </location>
</feature>
<dbReference type="Gene3D" id="3.30.450.200">
    <property type="match status" value="1"/>
</dbReference>
<reference evidence="17" key="1">
    <citation type="submission" date="2025-08" db="UniProtKB">
        <authorList>
            <consortium name="RefSeq"/>
        </authorList>
    </citation>
    <scope>IDENTIFICATION</scope>
    <source>
        <tissue evidence="17">Blood</tissue>
    </source>
</reference>
<dbReference type="GO" id="GO:0005085">
    <property type="term" value="F:guanyl-nucleotide exchange factor activity"/>
    <property type="evidence" value="ECO:0007669"/>
    <property type="project" value="UniProtKB-KW"/>
</dbReference>
<evidence type="ECO:0000256" key="11">
    <source>
        <dbReference type="ARBA" id="ARBA00064743"/>
    </source>
</evidence>
<dbReference type="Gene3D" id="3.40.50.11500">
    <property type="match status" value="1"/>
</dbReference>
<dbReference type="InterPro" id="IPR039980">
    <property type="entry name" value="MADD"/>
</dbReference>
<proteinExistence type="inferred from homology"/>
<feature type="compositionally biased region" description="Polar residues" evidence="14">
    <location>
        <begin position="790"/>
        <end position="804"/>
    </location>
</feature>
<gene>
    <name evidence="17" type="primary">MADD</name>
</gene>
<dbReference type="SMART" id="SM00799">
    <property type="entry name" value="DENN"/>
    <property type="match status" value="1"/>
</dbReference>
<dbReference type="InterPro" id="IPR005112">
    <property type="entry name" value="dDENN_dom"/>
</dbReference>
<name>A0A6P9EUW2_ZALCA</name>
<evidence type="ECO:0000259" key="15">
    <source>
        <dbReference type="PROSITE" id="PS50211"/>
    </source>
</evidence>
<dbReference type="Pfam" id="PF03456">
    <property type="entry name" value="uDENN"/>
    <property type="match status" value="1"/>
</dbReference>
<dbReference type="InterPro" id="IPR057469">
    <property type="entry name" value="PH_MADD"/>
</dbReference>
<dbReference type="PANTHER" id="PTHR13008:SF7">
    <property type="entry name" value="MAP KINASE-ACTIVATING DEATH DOMAIN PROTEIN"/>
    <property type="match status" value="1"/>
</dbReference>
<feature type="region of interest" description="Disordered" evidence="14">
    <location>
        <begin position="678"/>
        <end position="842"/>
    </location>
</feature>
<dbReference type="GO" id="GO:0005829">
    <property type="term" value="C:cytosol"/>
    <property type="evidence" value="ECO:0007669"/>
    <property type="project" value="TreeGrafter"/>
</dbReference>
<feature type="compositionally biased region" description="Low complexity" evidence="14">
    <location>
        <begin position="700"/>
        <end position="711"/>
    </location>
</feature>
<keyword evidence="7" id="KW-0344">Guanine-nucleotide releasing factor</keyword>
<dbReference type="GO" id="GO:0016301">
    <property type="term" value="F:kinase activity"/>
    <property type="evidence" value="ECO:0007669"/>
    <property type="project" value="UniProtKB-KW"/>
</dbReference>
<dbReference type="Proteomes" id="UP000515165">
    <property type="component" value="Chromosome 11"/>
</dbReference>
<dbReference type="Pfam" id="PF23629">
    <property type="entry name" value="Death_MADD"/>
    <property type="match status" value="1"/>
</dbReference>
<dbReference type="GO" id="GO:0005886">
    <property type="term" value="C:plasma membrane"/>
    <property type="evidence" value="ECO:0007669"/>
    <property type="project" value="UniProtKB-SubCell"/>
</dbReference>
<dbReference type="GO" id="GO:0032483">
    <property type="term" value="P:regulation of Rab protein signal transduction"/>
    <property type="evidence" value="ECO:0007669"/>
    <property type="project" value="TreeGrafter"/>
</dbReference>
<keyword evidence="17" id="KW-0418">Kinase</keyword>
<comment type="similarity">
    <text evidence="3">Belongs to the MADD family.</text>
</comment>
<feature type="compositionally biased region" description="Low complexity" evidence="14">
    <location>
        <begin position="128"/>
        <end position="141"/>
    </location>
</feature>
<feature type="region of interest" description="Disordered" evidence="14">
    <location>
        <begin position="604"/>
        <end position="636"/>
    </location>
</feature>
<dbReference type="FunFam" id="3.40.50.11500:FF:000002">
    <property type="entry name" value="MAP kinase-activating death domain protein-like Protein"/>
    <property type="match status" value="1"/>
</dbReference>
<keyword evidence="16" id="KW-1185">Reference proteome</keyword>
<feature type="domain" description="UDENN" evidence="15">
    <location>
        <begin position="14"/>
        <end position="565"/>
    </location>
</feature>
<feature type="compositionally biased region" description="Polar residues" evidence="14">
    <location>
        <begin position="1192"/>
        <end position="1201"/>
    </location>
</feature>
<dbReference type="GO" id="GO:0006915">
    <property type="term" value="P:apoptotic process"/>
    <property type="evidence" value="ECO:0007669"/>
    <property type="project" value="UniProtKB-KW"/>
</dbReference>
<protein>
    <recommendedName>
        <fullName evidence="4">MAP kinase-activating death domain protein</fullName>
    </recommendedName>
    <alternativeName>
        <fullName evidence="12">Rab3 GDP/GTP exchange factor</fullName>
    </alternativeName>
    <alternativeName>
        <fullName evidence="13">Rab3 GDP/GTP exchange protein</fullName>
    </alternativeName>
</protein>
<evidence type="ECO:0000313" key="16">
    <source>
        <dbReference type="Proteomes" id="UP000515165"/>
    </source>
</evidence>
<dbReference type="Pfam" id="PF02141">
    <property type="entry name" value="DENN"/>
    <property type="match status" value="1"/>
</dbReference>
<evidence type="ECO:0000256" key="9">
    <source>
        <dbReference type="ARBA" id="ARBA00023136"/>
    </source>
</evidence>
<dbReference type="InterPro" id="IPR037516">
    <property type="entry name" value="Tripartite_DENN"/>
</dbReference>
<accession>A0A6P9EUW2</accession>
<comment type="subunit">
    <text evidence="11">Interacts (via death domain) with TNFRSF1A (via death domain). Interacts with PIDD1. Interacts with YWHAZ. Interacts (via death domain) with KIF1B; links the motor KIF1B to Rab3-carrying vesicles in anterograde synaptic vesicle transport. Interacts with KIF1A. Interacts (via uDENN domain) with RAB3A, RAB3B, RAB3C and RAB3D; the GTP-bound form of the Rab proteins is preferred for interaction.</text>
</comment>
<keyword evidence="8" id="KW-0053">Apoptosis</keyword>